<dbReference type="InterPro" id="IPR006685">
    <property type="entry name" value="MscS_channel_2nd"/>
</dbReference>
<evidence type="ECO:0000256" key="8">
    <source>
        <dbReference type="SAM" id="SignalP"/>
    </source>
</evidence>
<evidence type="ECO:0000313" key="12">
    <source>
        <dbReference type="Proteomes" id="UP000005808"/>
    </source>
</evidence>
<dbReference type="EMBL" id="AHJE01000006">
    <property type="protein sequence ID" value="EHP44479.1"/>
    <property type="molecule type" value="Genomic_DNA"/>
</dbReference>
<feature type="signal peptide" evidence="8">
    <location>
        <begin position="1"/>
        <end position="19"/>
    </location>
</feature>
<evidence type="ECO:0000256" key="1">
    <source>
        <dbReference type="ARBA" id="ARBA00004651"/>
    </source>
</evidence>
<comment type="function">
    <text evidence="7">Mechanosensitive channel that participates in the regulation of osmotic pressure changes within the cell, opening in response to stretch forces in the membrane lipid bilayer, without the need for other proteins. Contributes to normal resistance to hypoosmotic shock. Forms an ion channel of 1.0 nanosiemens conductance with a slight preference for anions.</text>
</comment>
<feature type="transmembrane region" description="Helical" evidence="7">
    <location>
        <begin position="253"/>
        <end position="277"/>
    </location>
</feature>
<keyword evidence="7" id="KW-0997">Cell inner membrane</keyword>
<evidence type="ECO:0000256" key="3">
    <source>
        <dbReference type="ARBA" id="ARBA00022475"/>
    </source>
</evidence>
<evidence type="ECO:0000256" key="6">
    <source>
        <dbReference type="ARBA" id="ARBA00023136"/>
    </source>
</evidence>
<evidence type="ECO:0000259" key="9">
    <source>
        <dbReference type="Pfam" id="PF00924"/>
    </source>
</evidence>
<dbReference type="InterPro" id="IPR023408">
    <property type="entry name" value="MscS_beta-dom_sf"/>
</dbReference>
<comment type="subcellular location">
    <subcellularLocation>
        <location evidence="7">Cell inner membrane</location>
        <topology evidence="7">Multi-pass membrane protein</topology>
    </subcellularLocation>
    <subcellularLocation>
        <location evidence="1">Cell membrane</location>
        <topology evidence="1">Multi-pass membrane protein</topology>
    </subcellularLocation>
</comment>
<sequence>MRIWLRLLISLMLSSLAAAGGVLHAQDTQADSGAADGPAAVPTVTLLDRPIVSFRATLAGVSPEVRRNRAEANLASLNRAELALPVQWVSSSLDGDTGVAFRIGDHLVFSYVVNDREPGDTSPFDADVHKIADHLQQAMKARRDQMHWPVLIRGAALTLLATALLGMLGWGIARLRAWAYAGMQRVLEAHLLSRTSRGFDWTGSAFHLARQLVQLLALCLFMLLLYLWLIFVLEQFPASQPMGSRLGAFLLGLLTRLALACVQALPGIITAIVIFLITRAVHAMVNNIFDAAVRGRLDLPGLHQETAGATRRMVVLLVWALSFVFAYPYLPGSQSDVFKGLSVLFGFMITLGSAGIVNQLMSGMVVVYSRALKRGDFVALGTNIGTVVSIDTLSVKLVNVRNEEITIPNAVVVASPIVNYSRHASDRGALVATTVTIGYDTPWRQVHAMLLAAASRMAHVAMTPAPFVVQRALSDYYVEYELMVAIADPTLRPLALSSLHAEIQDEFNRNGVQIMSPHFMAQPEEPVLVKPGRWQGAGRADT</sequence>
<name>H1RZ21_9BURK</name>
<comment type="caution">
    <text evidence="11">The sequence shown here is derived from an EMBL/GenBank/DDBJ whole genome shotgun (WGS) entry which is preliminary data.</text>
</comment>
<comment type="caution">
    <text evidence="7">Lacks conserved residue(s) required for the propagation of feature annotation.</text>
</comment>
<feature type="transmembrane region" description="Helical" evidence="7">
    <location>
        <begin position="313"/>
        <end position="330"/>
    </location>
</feature>
<dbReference type="RefSeq" id="WP_006156379.1">
    <property type="nucleotide sequence ID" value="NZ_AHJE01000006.1"/>
</dbReference>
<dbReference type="InterPro" id="IPR049278">
    <property type="entry name" value="MS_channel_C"/>
</dbReference>
<feature type="transmembrane region" description="Helical" evidence="7">
    <location>
        <begin position="342"/>
        <end position="368"/>
    </location>
</feature>
<keyword evidence="7" id="KW-0407">Ion channel</keyword>
<feature type="domain" description="Mechanosensitive ion channel MscS" evidence="9">
    <location>
        <begin position="356"/>
        <end position="422"/>
    </location>
</feature>
<keyword evidence="5 7" id="KW-1133">Transmembrane helix</keyword>
<dbReference type="SUPFAM" id="SSF50182">
    <property type="entry name" value="Sm-like ribonucleoproteins"/>
    <property type="match status" value="1"/>
</dbReference>
<feature type="domain" description="Mechanosensitive ion channel MscS C-terminal" evidence="10">
    <location>
        <begin position="432"/>
        <end position="514"/>
    </location>
</feature>
<dbReference type="PATRIC" id="fig|1127483.3.peg.554"/>
<gene>
    <name evidence="11" type="ORF">OR16_02707</name>
</gene>
<evidence type="ECO:0000256" key="7">
    <source>
        <dbReference type="RuleBase" id="RU369025"/>
    </source>
</evidence>
<keyword evidence="4 7" id="KW-0812">Transmembrane</keyword>
<dbReference type="PANTHER" id="PTHR30221:SF18">
    <property type="entry name" value="SLL0590 PROTEIN"/>
    <property type="match status" value="1"/>
</dbReference>
<dbReference type="AlphaFoldDB" id="H1RZ21"/>
<reference evidence="11 12" key="1">
    <citation type="journal article" date="2012" name="J. Bacteriol.">
        <title>De Novo Genome Project of Cupriavidus basilensis OR16.</title>
        <authorList>
            <person name="Cserhati M."/>
            <person name="Kriszt B."/>
            <person name="Szoboszlay S."/>
            <person name="Toth A."/>
            <person name="Szabo I."/>
            <person name="Tancsics A."/>
            <person name="Nagy I."/>
            <person name="Horvath B."/>
            <person name="Nagy I."/>
            <person name="Kukolya J."/>
        </authorList>
    </citation>
    <scope>NUCLEOTIDE SEQUENCE [LARGE SCALE GENOMIC DNA]</scope>
    <source>
        <strain evidence="11 12">OR16</strain>
    </source>
</reference>
<keyword evidence="7" id="KW-0813">Transport</keyword>
<comment type="similarity">
    <text evidence="2 7">Belongs to the MscS (TC 1.A.23) family.</text>
</comment>
<dbReference type="InterPro" id="IPR011066">
    <property type="entry name" value="MscS_channel_C_sf"/>
</dbReference>
<feature type="chain" id="PRO_5003554115" description="Small-conductance mechanosensitive channel" evidence="8">
    <location>
        <begin position="20"/>
        <end position="542"/>
    </location>
</feature>
<dbReference type="Pfam" id="PF00924">
    <property type="entry name" value="MS_channel_2nd"/>
    <property type="match status" value="1"/>
</dbReference>
<dbReference type="Proteomes" id="UP000005808">
    <property type="component" value="Unassembled WGS sequence"/>
</dbReference>
<evidence type="ECO:0000256" key="5">
    <source>
        <dbReference type="ARBA" id="ARBA00022989"/>
    </source>
</evidence>
<comment type="subunit">
    <text evidence="7">Homoheptamer.</text>
</comment>
<keyword evidence="6 7" id="KW-0472">Membrane</keyword>
<dbReference type="Gene3D" id="2.30.30.60">
    <property type="match status" value="1"/>
</dbReference>
<organism evidence="11 12">
    <name type="scientific">Cupriavidus basilensis OR16</name>
    <dbReference type="NCBI Taxonomy" id="1127483"/>
    <lineage>
        <taxon>Bacteria</taxon>
        <taxon>Pseudomonadati</taxon>
        <taxon>Pseudomonadota</taxon>
        <taxon>Betaproteobacteria</taxon>
        <taxon>Burkholderiales</taxon>
        <taxon>Burkholderiaceae</taxon>
        <taxon>Cupriavidus</taxon>
    </lineage>
</organism>
<dbReference type="Gene3D" id="3.30.70.100">
    <property type="match status" value="1"/>
</dbReference>
<protein>
    <recommendedName>
        <fullName evidence="7">Small-conductance mechanosensitive channel</fullName>
    </recommendedName>
</protein>
<keyword evidence="3" id="KW-1003">Cell membrane</keyword>
<evidence type="ECO:0000313" key="11">
    <source>
        <dbReference type="EMBL" id="EHP44479.1"/>
    </source>
</evidence>
<dbReference type="SUPFAM" id="SSF82689">
    <property type="entry name" value="Mechanosensitive channel protein MscS (YggB), C-terminal domain"/>
    <property type="match status" value="1"/>
</dbReference>
<dbReference type="PANTHER" id="PTHR30221">
    <property type="entry name" value="SMALL-CONDUCTANCE MECHANOSENSITIVE CHANNEL"/>
    <property type="match status" value="1"/>
</dbReference>
<accession>H1RZ21</accession>
<keyword evidence="8" id="KW-0732">Signal</keyword>
<keyword evidence="7" id="KW-0406">Ion transport</keyword>
<dbReference type="Pfam" id="PF21082">
    <property type="entry name" value="MS_channel_3rd"/>
    <property type="match status" value="1"/>
</dbReference>
<dbReference type="GO" id="GO:0008381">
    <property type="term" value="F:mechanosensitive monoatomic ion channel activity"/>
    <property type="evidence" value="ECO:0007669"/>
    <property type="project" value="InterPro"/>
</dbReference>
<evidence type="ECO:0000256" key="4">
    <source>
        <dbReference type="ARBA" id="ARBA00022692"/>
    </source>
</evidence>
<feature type="transmembrane region" description="Helical" evidence="7">
    <location>
        <begin position="150"/>
        <end position="173"/>
    </location>
</feature>
<evidence type="ECO:0000256" key="2">
    <source>
        <dbReference type="ARBA" id="ARBA00008017"/>
    </source>
</evidence>
<dbReference type="InterPro" id="IPR010920">
    <property type="entry name" value="LSM_dom_sf"/>
</dbReference>
<evidence type="ECO:0000259" key="10">
    <source>
        <dbReference type="Pfam" id="PF21082"/>
    </source>
</evidence>
<dbReference type="GO" id="GO:0005886">
    <property type="term" value="C:plasma membrane"/>
    <property type="evidence" value="ECO:0007669"/>
    <property type="project" value="UniProtKB-SubCell"/>
</dbReference>
<proteinExistence type="inferred from homology"/>
<dbReference type="InterPro" id="IPR045275">
    <property type="entry name" value="MscS_archaea/bacteria_type"/>
</dbReference>
<feature type="transmembrane region" description="Helical" evidence="7">
    <location>
        <begin position="212"/>
        <end position="233"/>
    </location>
</feature>